<dbReference type="Gene3D" id="1.10.443.10">
    <property type="entry name" value="Intergrase catalytic core"/>
    <property type="match status" value="1"/>
</dbReference>
<evidence type="ECO:0000313" key="5">
    <source>
        <dbReference type="EMBL" id="KAA6332236.1"/>
    </source>
</evidence>
<dbReference type="InterPro" id="IPR013762">
    <property type="entry name" value="Integrase-like_cat_sf"/>
</dbReference>
<dbReference type="GO" id="GO:0015074">
    <property type="term" value="P:DNA integration"/>
    <property type="evidence" value="ECO:0007669"/>
    <property type="project" value="InterPro"/>
</dbReference>
<evidence type="ECO:0000256" key="3">
    <source>
        <dbReference type="ARBA" id="ARBA00023172"/>
    </source>
</evidence>
<organism evidence="5">
    <name type="scientific">termite gut metagenome</name>
    <dbReference type="NCBI Taxonomy" id="433724"/>
    <lineage>
        <taxon>unclassified sequences</taxon>
        <taxon>metagenomes</taxon>
        <taxon>organismal metagenomes</taxon>
    </lineage>
</organism>
<dbReference type="InterPro" id="IPR025269">
    <property type="entry name" value="SAM-like_dom"/>
</dbReference>
<dbReference type="InterPro" id="IPR035386">
    <property type="entry name" value="Arm-DNA-bind_5"/>
</dbReference>
<dbReference type="SUPFAM" id="SSF56349">
    <property type="entry name" value="DNA breaking-rejoining enzymes"/>
    <property type="match status" value="1"/>
</dbReference>
<dbReference type="InterPro" id="IPR050090">
    <property type="entry name" value="Tyrosine_recombinase_XerCD"/>
</dbReference>
<dbReference type="PANTHER" id="PTHR30349">
    <property type="entry name" value="PHAGE INTEGRASE-RELATED"/>
    <property type="match status" value="1"/>
</dbReference>
<proteinExistence type="inferred from homology"/>
<sequence length="438" mass="49796">MPNNTNDQNHRSTFSILFYLNRSKAKKSGKCPIMGRISVDGESTAFSTGLGILPQGWDAGRGLATGKSAEETGINKQIESYKSEIARHYKALLETRSYLTAESLKNALKGSGLKQNNTLIQEFAALVEEKKQVVGILVTSSTYVKYAVAYRHLKDFLRDKYGKPDIPLGQVDFAFIEAYAYYLKIDLQMASRTVNTNMKPLRTTIKRASNRGFIQQDPFFDYRPEKTTFKRRWLFMDEIESLMRVQMKRATANFVRDMFLFSTFTGIAYADLKNLQYENIQKQADGSLWIVLNRQKTGTASCIPLLPIPGSILEKYKNTTFAGENGIVFKLRTLENTDIQLKKIAQAAGIDKRLTFHVARHTYATQVCLLQGVPIETLSKMLGHKSIQTTQIYAKVTRTKINEDMTHLAKQIEGKYELSENTDEAYKLTIRNRKYSTN</sequence>
<evidence type="ECO:0000256" key="2">
    <source>
        <dbReference type="ARBA" id="ARBA00023125"/>
    </source>
</evidence>
<keyword evidence="3" id="KW-0233">DNA recombination</keyword>
<dbReference type="GO" id="GO:0003677">
    <property type="term" value="F:DNA binding"/>
    <property type="evidence" value="ECO:0007669"/>
    <property type="project" value="UniProtKB-KW"/>
</dbReference>
<comment type="caution">
    <text evidence="5">The sequence shown here is derived from an EMBL/GenBank/DDBJ whole genome shotgun (WGS) entry which is preliminary data.</text>
</comment>
<dbReference type="GO" id="GO:0006310">
    <property type="term" value="P:DNA recombination"/>
    <property type="evidence" value="ECO:0007669"/>
    <property type="project" value="UniProtKB-KW"/>
</dbReference>
<accession>A0A5J4RDT1</accession>
<dbReference type="Gene3D" id="1.10.150.130">
    <property type="match status" value="1"/>
</dbReference>
<dbReference type="CDD" id="cd01185">
    <property type="entry name" value="INTN1_C_like"/>
    <property type="match status" value="1"/>
</dbReference>
<dbReference type="Pfam" id="PF00589">
    <property type="entry name" value="Phage_integrase"/>
    <property type="match status" value="1"/>
</dbReference>
<feature type="domain" description="Tyr recombinase" evidence="4">
    <location>
        <begin position="229"/>
        <end position="413"/>
    </location>
</feature>
<dbReference type="Pfam" id="PF13102">
    <property type="entry name" value="Phage_int_SAM_5"/>
    <property type="match status" value="1"/>
</dbReference>
<dbReference type="InterPro" id="IPR011010">
    <property type="entry name" value="DNA_brk_join_enz"/>
</dbReference>
<name>A0A5J4RDT1_9ZZZZ</name>
<dbReference type="AlphaFoldDB" id="A0A5J4RDT1"/>
<dbReference type="InterPro" id="IPR002104">
    <property type="entry name" value="Integrase_catalytic"/>
</dbReference>
<gene>
    <name evidence="5" type="ORF">EZS27_019228</name>
</gene>
<comment type="similarity">
    <text evidence="1">Belongs to the 'phage' integrase family.</text>
</comment>
<keyword evidence="2" id="KW-0238">DNA-binding</keyword>
<dbReference type="InterPro" id="IPR010998">
    <property type="entry name" value="Integrase_recombinase_N"/>
</dbReference>
<reference evidence="5" key="1">
    <citation type="submission" date="2019-03" db="EMBL/GenBank/DDBJ databases">
        <title>Single cell metagenomics reveals metabolic interactions within the superorganism composed of flagellate Streblomastix strix and complex community of Bacteroidetes bacteria on its surface.</title>
        <authorList>
            <person name="Treitli S.C."/>
            <person name="Kolisko M."/>
            <person name="Husnik F."/>
            <person name="Keeling P."/>
            <person name="Hampl V."/>
        </authorList>
    </citation>
    <scope>NUCLEOTIDE SEQUENCE</scope>
    <source>
        <strain evidence="5">STM</strain>
    </source>
</reference>
<dbReference type="PANTHER" id="PTHR30349:SF64">
    <property type="entry name" value="PROPHAGE INTEGRASE INTD-RELATED"/>
    <property type="match status" value="1"/>
</dbReference>
<dbReference type="EMBL" id="SNRY01001266">
    <property type="protein sequence ID" value="KAA6332236.1"/>
    <property type="molecule type" value="Genomic_DNA"/>
</dbReference>
<evidence type="ECO:0000256" key="1">
    <source>
        <dbReference type="ARBA" id="ARBA00008857"/>
    </source>
</evidence>
<dbReference type="PROSITE" id="PS51898">
    <property type="entry name" value="TYR_RECOMBINASE"/>
    <property type="match status" value="1"/>
</dbReference>
<protein>
    <submittedName>
        <fullName evidence="5">Tyrosine recombinase XerC</fullName>
    </submittedName>
</protein>
<dbReference type="Pfam" id="PF17293">
    <property type="entry name" value="Arm-DNA-bind_5"/>
    <property type="match status" value="1"/>
</dbReference>
<evidence type="ECO:0000259" key="4">
    <source>
        <dbReference type="PROSITE" id="PS51898"/>
    </source>
</evidence>